<dbReference type="Proteomes" id="UP001519460">
    <property type="component" value="Unassembled WGS sequence"/>
</dbReference>
<proteinExistence type="predicted"/>
<evidence type="ECO:0000313" key="2">
    <source>
        <dbReference type="Proteomes" id="UP001519460"/>
    </source>
</evidence>
<keyword evidence="2" id="KW-1185">Reference proteome</keyword>
<organism evidence="1 2">
    <name type="scientific">Batillaria attramentaria</name>
    <dbReference type="NCBI Taxonomy" id="370345"/>
    <lineage>
        <taxon>Eukaryota</taxon>
        <taxon>Metazoa</taxon>
        <taxon>Spiralia</taxon>
        <taxon>Lophotrochozoa</taxon>
        <taxon>Mollusca</taxon>
        <taxon>Gastropoda</taxon>
        <taxon>Caenogastropoda</taxon>
        <taxon>Sorbeoconcha</taxon>
        <taxon>Cerithioidea</taxon>
        <taxon>Batillariidae</taxon>
        <taxon>Batillaria</taxon>
    </lineage>
</organism>
<sequence>MTYRVAMADVFLETMRVTSSPENLVPAGRHLGYQCGQYDNCGQDMAGTPALGPHGGIGATVEGGTDQPRG</sequence>
<dbReference type="EMBL" id="JACVVK020000172">
    <property type="protein sequence ID" value="KAK7486863.1"/>
    <property type="molecule type" value="Genomic_DNA"/>
</dbReference>
<comment type="caution">
    <text evidence="1">The sequence shown here is derived from an EMBL/GenBank/DDBJ whole genome shotgun (WGS) entry which is preliminary data.</text>
</comment>
<gene>
    <name evidence="1" type="ORF">BaRGS_00021834</name>
</gene>
<name>A0ABD0KI17_9CAEN</name>
<dbReference type="AlphaFoldDB" id="A0ABD0KI17"/>
<reference evidence="1 2" key="1">
    <citation type="journal article" date="2023" name="Sci. Data">
        <title>Genome assembly of the Korean intertidal mud-creeper Batillaria attramentaria.</title>
        <authorList>
            <person name="Patra A.K."/>
            <person name="Ho P.T."/>
            <person name="Jun S."/>
            <person name="Lee S.J."/>
            <person name="Kim Y."/>
            <person name="Won Y.J."/>
        </authorList>
    </citation>
    <scope>NUCLEOTIDE SEQUENCE [LARGE SCALE GENOMIC DNA]</scope>
    <source>
        <strain evidence="1">Wonlab-2016</strain>
    </source>
</reference>
<accession>A0ABD0KI17</accession>
<protein>
    <submittedName>
        <fullName evidence="1">Uncharacterized protein</fullName>
    </submittedName>
</protein>
<evidence type="ECO:0000313" key="1">
    <source>
        <dbReference type="EMBL" id="KAK7486863.1"/>
    </source>
</evidence>